<gene>
    <name evidence="3" type="ORF">SDC9_120818</name>
</gene>
<sequence>MKKFFEKPYRWALTFSAILAACMTFVLLDTFVIPRVIAVITATGTGNHGHFFWQTSEESDINSDNTTVMDSDTDLTPVTGTEANTGTYTQGQPVTEEPLQQYPVIKDNYYKDENIEININEIRRDSTQVYIADIKVSSLKYLKTAFAKNSYGRNLKEKTSAMAKSNNAIFAINGDYYAFRNTGFVLRNGFLYRSTAGTGDALAIFADGTFKSIKESTANIDSLVSAGAYQILSFGPTLINNSEIVVSKNAEVGRAMSSNPRTAIGIISPLHYVFVVSDGRTDKSAGLSLYQLADVFADLNCTCAYNLDGGGSATMWFNGEVVNIPTDGNGFYERNISDILYIGK</sequence>
<proteinExistence type="predicted"/>
<dbReference type="InterPro" id="IPR018711">
    <property type="entry name" value="NAGPA"/>
</dbReference>
<name>A0A645CA80_9ZZZZ</name>
<organism evidence="3">
    <name type="scientific">bioreactor metagenome</name>
    <dbReference type="NCBI Taxonomy" id="1076179"/>
    <lineage>
        <taxon>unclassified sequences</taxon>
        <taxon>metagenomes</taxon>
        <taxon>ecological metagenomes</taxon>
    </lineage>
</organism>
<accession>A0A645CA80</accession>
<dbReference type="AlphaFoldDB" id="A0A645CA80"/>
<feature type="domain" description="Phosphodiester glycosidase" evidence="2">
    <location>
        <begin position="166"/>
        <end position="342"/>
    </location>
</feature>
<dbReference type="EMBL" id="VSSQ01025600">
    <property type="protein sequence ID" value="MPM73833.1"/>
    <property type="molecule type" value="Genomic_DNA"/>
</dbReference>
<protein>
    <recommendedName>
        <fullName evidence="2">Phosphodiester glycosidase domain-containing protein</fullName>
    </recommendedName>
</protein>
<dbReference type="PANTHER" id="PTHR40446:SF2">
    <property type="entry name" value="N-ACETYLGLUCOSAMINE-1-PHOSPHODIESTER ALPHA-N-ACETYLGLUCOSAMINIDASE"/>
    <property type="match status" value="1"/>
</dbReference>
<evidence type="ECO:0000259" key="2">
    <source>
        <dbReference type="Pfam" id="PF09992"/>
    </source>
</evidence>
<evidence type="ECO:0000256" key="1">
    <source>
        <dbReference type="SAM" id="MobiDB-lite"/>
    </source>
</evidence>
<evidence type="ECO:0000313" key="3">
    <source>
        <dbReference type="EMBL" id="MPM73833.1"/>
    </source>
</evidence>
<feature type="region of interest" description="Disordered" evidence="1">
    <location>
        <begin position="71"/>
        <end position="93"/>
    </location>
</feature>
<dbReference type="PROSITE" id="PS51257">
    <property type="entry name" value="PROKAR_LIPOPROTEIN"/>
    <property type="match status" value="1"/>
</dbReference>
<dbReference type="PANTHER" id="PTHR40446">
    <property type="entry name" value="N-ACETYLGLUCOSAMINE-1-PHOSPHODIESTER ALPHA-N-ACETYLGLUCOSAMINIDASE"/>
    <property type="match status" value="1"/>
</dbReference>
<reference evidence="3" key="1">
    <citation type="submission" date="2019-08" db="EMBL/GenBank/DDBJ databases">
        <authorList>
            <person name="Kucharzyk K."/>
            <person name="Murdoch R.W."/>
            <person name="Higgins S."/>
            <person name="Loffler F."/>
        </authorList>
    </citation>
    <scope>NUCLEOTIDE SEQUENCE</scope>
</reference>
<dbReference type="Pfam" id="PF09992">
    <property type="entry name" value="NAGPA"/>
    <property type="match status" value="1"/>
</dbReference>
<comment type="caution">
    <text evidence="3">The sequence shown here is derived from an EMBL/GenBank/DDBJ whole genome shotgun (WGS) entry which is preliminary data.</text>
</comment>